<dbReference type="EMBL" id="JAUIQD010000002">
    <property type="protein sequence ID" value="KAK3360497.1"/>
    <property type="molecule type" value="Genomic_DNA"/>
</dbReference>
<keyword evidence="2" id="KW-1133">Transmembrane helix</keyword>
<feature type="compositionally biased region" description="Polar residues" evidence="1">
    <location>
        <begin position="11"/>
        <end position="28"/>
    </location>
</feature>
<evidence type="ECO:0000313" key="3">
    <source>
        <dbReference type="EMBL" id="KAK3360497.1"/>
    </source>
</evidence>
<sequence length="824" mass="92903">MANPYRHGGQIDTNTGMAVSPVAAQTDQRQPHAPLLQPQAPQGYRSHPPPQPYLPQQQQEQQQPAPAQQDGVMGSKSVYAVDQFEVDNQSPVVVANNSRNAEKDFPVNVKAWHHIFTSRTDFRWKFVKLFQKPGWIYEDQTPVRHRDFAGRVSFKPNSDRYLHHQEGHLRNLIVQCTDDIFEAPHNATWQRTYIRKVSPLKSRIATWVIDFGYEPESWNDWWIMVLRAFPAAIAMTFFFWDLTQPREEFRGWYAPVPYIYHGEAKVWGNRLEGRKGLEVLPPANNELYRLLKPRHLCFLSDISANGAGQRRAPVRAVADWEAEEGKGADLRYLFVAYSTEQFNHNSPEDMKALFHIAERACRDANLPAYWVAANCMADAAELEADVYRISDVVRGARKMIIAVGPPGGNARGQFLPDTGALLQQWGSRMWTFPEALLSPGDSIDIYTRGTDLSYPRTISKNQFAARVWGANAIVSRQLVDHFVGNLGLSRLELAVLLLKCLYARQTKTWLDGDQAYALMGLLRLRPQIDQTDSSFQAFARLSLANDSDLLLERSICTLPAAGGDPNTVVVDGARGASIRWKSFYFVAHSTNLSWKRWFATFLMEYQFILFTAATVLLASRSPATAGGGAVLLLLYLWLWLMTPNLIRVSLGGKLTSVQAALFGFEGYLNPPTVERAIFGGNFNRFSWSKAGSLLSRSYVNMHGERIGMDPTKDMEVREKVEAAKRARGPGEMRVFTLVDTYNMEMTLFEAERPPVSLFLCGAEGGMQRAVACSYDFTRHTFYRETVLRMPTTSLNKMDRVSRFRFGTSRPGAAVRQIASGGGNV</sequence>
<dbReference type="AlphaFoldDB" id="A0AAJ0HSJ7"/>
<evidence type="ECO:0000256" key="2">
    <source>
        <dbReference type="SAM" id="Phobius"/>
    </source>
</evidence>
<accession>A0AAJ0HSJ7</accession>
<gene>
    <name evidence="3" type="ORF">B0T25DRAFT_578415</name>
</gene>
<feature type="compositionally biased region" description="Low complexity" evidence="1">
    <location>
        <begin position="54"/>
        <end position="69"/>
    </location>
</feature>
<comment type="caution">
    <text evidence="3">The sequence shown here is derived from an EMBL/GenBank/DDBJ whole genome shotgun (WGS) entry which is preliminary data.</text>
</comment>
<keyword evidence="2" id="KW-0812">Transmembrane</keyword>
<proteinExistence type="predicted"/>
<reference evidence="3" key="1">
    <citation type="journal article" date="2023" name="Mol. Phylogenet. Evol.">
        <title>Genome-scale phylogeny and comparative genomics of the fungal order Sordariales.</title>
        <authorList>
            <person name="Hensen N."/>
            <person name="Bonometti L."/>
            <person name="Westerberg I."/>
            <person name="Brannstrom I.O."/>
            <person name="Guillou S."/>
            <person name="Cros-Aarteil S."/>
            <person name="Calhoun S."/>
            <person name="Haridas S."/>
            <person name="Kuo A."/>
            <person name="Mondo S."/>
            <person name="Pangilinan J."/>
            <person name="Riley R."/>
            <person name="LaButti K."/>
            <person name="Andreopoulos B."/>
            <person name="Lipzen A."/>
            <person name="Chen C."/>
            <person name="Yan M."/>
            <person name="Daum C."/>
            <person name="Ng V."/>
            <person name="Clum A."/>
            <person name="Steindorff A."/>
            <person name="Ohm R.A."/>
            <person name="Martin F."/>
            <person name="Silar P."/>
            <person name="Natvig D.O."/>
            <person name="Lalanne C."/>
            <person name="Gautier V."/>
            <person name="Ament-Velasquez S.L."/>
            <person name="Kruys A."/>
            <person name="Hutchinson M.I."/>
            <person name="Powell A.J."/>
            <person name="Barry K."/>
            <person name="Miller A.N."/>
            <person name="Grigoriev I.V."/>
            <person name="Debuchy R."/>
            <person name="Gladieux P."/>
            <person name="Hiltunen Thoren M."/>
            <person name="Johannesson H."/>
        </authorList>
    </citation>
    <scope>NUCLEOTIDE SEQUENCE</scope>
    <source>
        <strain evidence="3">CBS 955.72</strain>
    </source>
</reference>
<evidence type="ECO:0000313" key="4">
    <source>
        <dbReference type="Proteomes" id="UP001275084"/>
    </source>
</evidence>
<keyword evidence="2" id="KW-0472">Membrane</keyword>
<dbReference type="Proteomes" id="UP001275084">
    <property type="component" value="Unassembled WGS sequence"/>
</dbReference>
<evidence type="ECO:0000256" key="1">
    <source>
        <dbReference type="SAM" id="MobiDB-lite"/>
    </source>
</evidence>
<feature type="transmembrane region" description="Helical" evidence="2">
    <location>
        <begin position="597"/>
        <end position="617"/>
    </location>
</feature>
<keyword evidence="4" id="KW-1185">Reference proteome</keyword>
<protein>
    <submittedName>
        <fullName evidence="3">Uncharacterized protein</fullName>
    </submittedName>
</protein>
<feature type="compositionally biased region" description="Low complexity" evidence="1">
    <location>
        <begin position="31"/>
        <end position="42"/>
    </location>
</feature>
<feature type="transmembrane region" description="Helical" evidence="2">
    <location>
        <begin position="623"/>
        <end position="640"/>
    </location>
</feature>
<name>A0AAJ0HSJ7_9PEZI</name>
<reference evidence="3" key="2">
    <citation type="submission" date="2023-06" db="EMBL/GenBank/DDBJ databases">
        <authorList>
            <consortium name="Lawrence Berkeley National Laboratory"/>
            <person name="Haridas S."/>
            <person name="Hensen N."/>
            <person name="Bonometti L."/>
            <person name="Westerberg I."/>
            <person name="Brannstrom I.O."/>
            <person name="Guillou S."/>
            <person name="Cros-Aarteil S."/>
            <person name="Calhoun S."/>
            <person name="Kuo A."/>
            <person name="Mondo S."/>
            <person name="Pangilinan J."/>
            <person name="Riley R."/>
            <person name="Labutti K."/>
            <person name="Andreopoulos B."/>
            <person name="Lipzen A."/>
            <person name="Chen C."/>
            <person name="Yanf M."/>
            <person name="Daum C."/>
            <person name="Ng V."/>
            <person name="Clum A."/>
            <person name="Steindorff A."/>
            <person name="Ohm R."/>
            <person name="Martin F."/>
            <person name="Silar P."/>
            <person name="Natvig D."/>
            <person name="Lalanne C."/>
            <person name="Gautier V."/>
            <person name="Ament-Velasquez S.L."/>
            <person name="Kruys A."/>
            <person name="Hutchinson M.I."/>
            <person name="Powell A.J."/>
            <person name="Barry K."/>
            <person name="Miller A.N."/>
            <person name="Grigoriev I.V."/>
            <person name="Debuchy R."/>
            <person name="Gladieux P."/>
            <person name="Thoren M.H."/>
            <person name="Johannesson H."/>
        </authorList>
    </citation>
    <scope>NUCLEOTIDE SEQUENCE</scope>
    <source>
        <strain evidence="3">CBS 955.72</strain>
    </source>
</reference>
<feature type="region of interest" description="Disordered" evidence="1">
    <location>
        <begin position="1"/>
        <end position="73"/>
    </location>
</feature>
<organism evidence="3 4">
    <name type="scientific">Lasiosphaeria hispida</name>
    <dbReference type="NCBI Taxonomy" id="260671"/>
    <lineage>
        <taxon>Eukaryota</taxon>
        <taxon>Fungi</taxon>
        <taxon>Dikarya</taxon>
        <taxon>Ascomycota</taxon>
        <taxon>Pezizomycotina</taxon>
        <taxon>Sordariomycetes</taxon>
        <taxon>Sordariomycetidae</taxon>
        <taxon>Sordariales</taxon>
        <taxon>Lasiosphaeriaceae</taxon>
        <taxon>Lasiosphaeria</taxon>
    </lineage>
</organism>